<dbReference type="Gene3D" id="3.40.50.150">
    <property type="entry name" value="Vaccinia Virus protein VP39"/>
    <property type="match status" value="1"/>
</dbReference>
<evidence type="ECO:0000256" key="4">
    <source>
        <dbReference type="ARBA" id="ARBA00047942"/>
    </source>
</evidence>
<feature type="domain" description="MmeI-like DNA-methyltransferase" evidence="9">
    <location>
        <begin position="412"/>
        <end position="697"/>
    </location>
</feature>
<dbReference type="InterPro" id="IPR046816">
    <property type="entry name" value="MmeI_Mtase"/>
</dbReference>
<dbReference type="InterPro" id="IPR029063">
    <property type="entry name" value="SAM-dependent_MTases_sf"/>
</dbReference>
<dbReference type="GO" id="GO:0032259">
    <property type="term" value="P:methylation"/>
    <property type="evidence" value="ECO:0007669"/>
    <property type="project" value="UniProtKB-KW"/>
</dbReference>
<keyword evidence="11" id="KW-1185">Reference proteome</keyword>
<dbReference type="RefSeq" id="WP_106845842.1">
    <property type="nucleotide sequence ID" value="NZ_CP027792.1"/>
</dbReference>
<evidence type="ECO:0000259" key="7">
    <source>
        <dbReference type="Pfam" id="PF20465"/>
    </source>
</evidence>
<dbReference type="OrthoDB" id="9782445at2"/>
<dbReference type="AlphaFoldDB" id="A0A2P1NJS7"/>
<dbReference type="GO" id="GO:0003676">
    <property type="term" value="F:nucleic acid binding"/>
    <property type="evidence" value="ECO:0007669"/>
    <property type="project" value="InterPro"/>
</dbReference>
<evidence type="ECO:0000313" key="11">
    <source>
        <dbReference type="Proteomes" id="UP000241829"/>
    </source>
</evidence>
<dbReference type="PANTHER" id="PTHR33841">
    <property type="entry name" value="DNA METHYLTRANSFERASE YEEA-RELATED"/>
    <property type="match status" value="1"/>
</dbReference>
<dbReference type="REBASE" id="243902">
    <property type="entry name" value="MspSC27II"/>
</dbReference>
<evidence type="ECO:0000256" key="5">
    <source>
        <dbReference type="SAM" id="MobiDB-lite"/>
    </source>
</evidence>
<dbReference type="KEGG" id="melm:C7H73_06105"/>
<organism evidence="10 11">
    <name type="scientific">Pulveribacter suum</name>
    <dbReference type="NCBI Taxonomy" id="2116657"/>
    <lineage>
        <taxon>Bacteria</taxon>
        <taxon>Pseudomonadati</taxon>
        <taxon>Pseudomonadota</taxon>
        <taxon>Betaproteobacteria</taxon>
        <taxon>Burkholderiales</taxon>
        <taxon>Comamonadaceae</taxon>
        <taxon>Pulveribacter</taxon>
    </lineage>
</organism>
<dbReference type="InterPro" id="IPR050953">
    <property type="entry name" value="N4_N6_ade-DNA_methylase"/>
</dbReference>
<gene>
    <name evidence="10" type="ORF">C7H73_06105</name>
</gene>
<dbReference type="SUPFAM" id="SSF53335">
    <property type="entry name" value="S-adenosyl-L-methionine-dependent methyltransferases"/>
    <property type="match status" value="1"/>
</dbReference>
<feature type="domain" description="MmeI-like helicase spacer" evidence="7">
    <location>
        <begin position="236"/>
        <end position="307"/>
    </location>
</feature>
<dbReference type="Pfam" id="PF20466">
    <property type="entry name" value="MmeI_TRD"/>
    <property type="match status" value="1"/>
</dbReference>
<dbReference type="Proteomes" id="UP000241829">
    <property type="component" value="Chromosome"/>
</dbReference>
<protein>
    <recommendedName>
        <fullName evidence="1">site-specific DNA-methyltransferase (adenine-specific)</fullName>
        <ecNumber evidence="1">2.1.1.72</ecNumber>
    </recommendedName>
</protein>
<dbReference type="EC" id="2.1.1.72" evidence="1"/>
<feature type="domain" description="MmeI-like target recognition" evidence="8">
    <location>
        <begin position="831"/>
        <end position="953"/>
    </location>
</feature>
<evidence type="ECO:0000313" key="10">
    <source>
        <dbReference type="EMBL" id="AVP57286.1"/>
    </source>
</evidence>
<dbReference type="InterPro" id="IPR046820">
    <property type="entry name" value="MmeI_TRD"/>
</dbReference>
<dbReference type="EMBL" id="CP027792">
    <property type="protein sequence ID" value="AVP57286.1"/>
    <property type="molecule type" value="Genomic_DNA"/>
</dbReference>
<dbReference type="GO" id="GO:0009007">
    <property type="term" value="F:site-specific DNA-methyltransferase (adenine-specific) activity"/>
    <property type="evidence" value="ECO:0007669"/>
    <property type="project" value="UniProtKB-EC"/>
</dbReference>
<dbReference type="Pfam" id="PF20465">
    <property type="entry name" value="MmeI_hel"/>
    <property type="match status" value="1"/>
</dbReference>
<dbReference type="InterPro" id="IPR002052">
    <property type="entry name" value="DNA_methylase_N6_adenine_CS"/>
</dbReference>
<feature type="compositionally biased region" description="Basic and acidic residues" evidence="5">
    <location>
        <begin position="1100"/>
        <end position="1110"/>
    </location>
</feature>
<feature type="domain" description="MmeI-like N-terminal" evidence="6">
    <location>
        <begin position="16"/>
        <end position="214"/>
    </location>
</feature>
<proteinExistence type="predicted"/>
<dbReference type="Pfam" id="PF20473">
    <property type="entry name" value="MmeI_Mtase"/>
    <property type="match status" value="1"/>
</dbReference>
<dbReference type="PRINTS" id="PR00507">
    <property type="entry name" value="N12N6MTFRASE"/>
</dbReference>
<dbReference type="PANTHER" id="PTHR33841:SF1">
    <property type="entry name" value="DNA METHYLTRANSFERASE A"/>
    <property type="match status" value="1"/>
</dbReference>
<evidence type="ECO:0000256" key="1">
    <source>
        <dbReference type="ARBA" id="ARBA00011900"/>
    </source>
</evidence>
<dbReference type="InterPro" id="IPR046819">
    <property type="entry name" value="MmeI_hel"/>
</dbReference>
<keyword evidence="2 10" id="KW-0489">Methyltransferase</keyword>
<sequence>MTPDTPLPEDHADHAAAQAFIARWQGVAASELATAQSFVIELCTLLGVERPHATPAQDYMFERPVTFRHGDGSTSSGRIDCYRRGRFVLEAKKLKAAAATRGFDDGMLRARSQAEGYARALPAAEGRPPFLLVVDVGNVIEVYAEFSQSGATYTPFPDPRSHRLPLADLGRADVRERLRHIWLAPERLDPARISAEVTREVAALLARLSQSLESSLGFERNTASAQAGQAPAAPEKVANFLTRCLFSMFAEDVELLPEGSFLHLLQTHREDPATLQQMLRILWADMDRGGFSAALAKPVLHFNGKLFKGAGEDGYSLLLTTAQIDLLIEAARANWREVEPAIFGTLLERALDPAERHALGAHYTPRAYVERLVQPTVIAPLRARWQDARAAALVLAREAAALDGRAREAKLEQARAEIRAFHHHLCSVRVLDPACGSANFLYVTLEHLKRLEGEVVGALEELGQAQDQLGFEGETVTLAQLLGIELNERAAALAELVLWIGWLQWHIRARGRASVAEPVVHAYGNIECRDAVLAWDAQEPAYAAAGHMRTRWDGRTYKPHPVTGESVPDEAAQVPQWRYVGARKAAWPQADFIVGNPPFIGASSMRAALGDGYVEALRGAWPEVPESADFVMFWWRHAAALVAAGQVQRMGLITTNSLRQTFNRRVVQAALDAGTHLDMAVSDHPWVDSASGAAVRIAMTVLAAGAGEAGQLLTVTDELPGAHGEVLVEVRAQEGLIHADLSVGANIAAVSALAANQHLSNRGVQLFGAGFIVTPEQAAALLPLLLGEGGGEGQRPQLIRDYRNGRDLTDKPRGVQVIDAFGLSAEQLRTQHPAIYQWLLERVKPERDLNNRESRKKNWWLFGETNPKLRRQLAGLPRYIATVETAKHRTFQFLDASILPDNMLVAIALDDAYTLGVLSSQPHIDWALATGGTLEDRPRYNKSRCFETFPFPQEDTGLTPQLRARIAQLAEQIDAHRKRVLSAGHAGLTLTGLYNVLAALRDGRALTPKEKTLHTQGLAGVLRELHDELDAAVLAAYGLPPAADTQAVLALLVQLNARRAQEEAQGQVRWLRPDFQNPQKSLQNQELPALDGQAPEADSMDAKSLSKEEQPVPAATRPWPSTLPEQVRAVADVLAASSAPLPLPAIEARFKGRGPWKKGLPTLLHTLEALGRARPVALADGTAAWGG</sequence>
<dbReference type="InterPro" id="IPR046817">
    <property type="entry name" value="MmeI_N"/>
</dbReference>
<dbReference type="PROSITE" id="PS00092">
    <property type="entry name" value="N6_MTASE"/>
    <property type="match status" value="1"/>
</dbReference>
<keyword evidence="3 10" id="KW-0808">Transferase</keyword>
<comment type="catalytic activity">
    <reaction evidence="4">
        <text>a 2'-deoxyadenosine in DNA + S-adenosyl-L-methionine = an N(6)-methyl-2'-deoxyadenosine in DNA + S-adenosyl-L-homocysteine + H(+)</text>
        <dbReference type="Rhea" id="RHEA:15197"/>
        <dbReference type="Rhea" id="RHEA-COMP:12418"/>
        <dbReference type="Rhea" id="RHEA-COMP:12419"/>
        <dbReference type="ChEBI" id="CHEBI:15378"/>
        <dbReference type="ChEBI" id="CHEBI:57856"/>
        <dbReference type="ChEBI" id="CHEBI:59789"/>
        <dbReference type="ChEBI" id="CHEBI:90615"/>
        <dbReference type="ChEBI" id="CHEBI:90616"/>
        <dbReference type="EC" id="2.1.1.72"/>
    </reaction>
</comment>
<reference evidence="11" key="1">
    <citation type="submission" date="2018-03" db="EMBL/GenBank/DDBJ databases">
        <title>Genome sequencing of Melaminivora sp. strain SC2-7.</title>
        <authorList>
            <person name="Kim S.-J."/>
            <person name="Heo J."/>
            <person name="Ahn J.-H."/>
            <person name="Kwon S.-W."/>
        </authorList>
    </citation>
    <scope>NUCLEOTIDE SEQUENCE [LARGE SCALE GENOMIC DNA]</scope>
    <source>
        <strain evidence="11">SC2-7</strain>
    </source>
</reference>
<evidence type="ECO:0000259" key="8">
    <source>
        <dbReference type="Pfam" id="PF20466"/>
    </source>
</evidence>
<name>A0A2P1NJS7_9BURK</name>
<dbReference type="Pfam" id="PF20464">
    <property type="entry name" value="MmeI_N"/>
    <property type="match status" value="1"/>
</dbReference>
<feature type="region of interest" description="Disordered" evidence="5">
    <location>
        <begin position="1091"/>
        <end position="1120"/>
    </location>
</feature>
<accession>A0A2P1NJS7</accession>
<evidence type="ECO:0000256" key="2">
    <source>
        <dbReference type="ARBA" id="ARBA00022603"/>
    </source>
</evidence>
<evidence type="ECO:0000259" key="9">
    <source>
        <dbReference type="Pfam" id="PF20473"/>
    </source>
</evidence>
<evidence type="ECO:0000259" key="6">
    <source>
        <dbReference type="Pfam" id="PF20464"/>
    </source>
</evidence>
<evidence type="ECO:0000256" key="3">
    <source>
        <dbReference type="ARBA" id="ARBA00022679"/>
    </source>
</evidence>